<keyword evidence="1" id="KW-1133">Transmembrane helix</keyword>
<protein>
    <submittedName>
        <fullName evidence="2">Uncharacterized protein</fullName>
    </submittedName>
</protein>
<keyword evidence="1" id="KW-0812">Transmembrane</keyword>
<dbReference type="EMBL" id="JAIWYP010000014">
    <property type="protein sequence ID" value="KAH3708113.1"/>
    <property type="molecule type" value="Genomic_DNA"/>
</dbReference>
<name>A0A9D3YVG4_DREPO</name>
<comment type="caution">
    <text evidence="2">The sequence shown here is derived from an EMBL/GenBank/DDBJ whole genome shotgun (WGS) entry which is preliminary data.</text>
</comment>
<sequence>MILHSVLAAWRVVVSRGDDYFWALTAGNAFWAVEIFVSIKQLNARKQSRYRI</sequence>
<proteinExistence type="predicted"/>
<reference evidence="2" key="2">
    <citation type="submission" date="2020-11" db="EMBL/GenBank/DDBJ databases">
        <authorList>
            <person name="McCartney M.A."/>
            <person name="Auch B."/>
            <person name="Kono T."/>
            <person name="Mallez S."/>
            <person name="Becker A."/>
            <person name="Gohl D.M."/>
            <person name="Silverstein K.A.T."/>
            <person name="Koren S."/>
            <person name="Bechman K.B."/>
            <person name="Herman A."/>
            <person name="Abrahante J.E."/>
            <person name="Garbe J."/>
        </authorList>
    </citation>
    <scope>NUCLEOTIDE SEQUENCE</scope>
    <source>
        <strain evidence="2">Duluth1</strain>
        <tissue evidence="2">Whole animal</tissue>
    </source>
</reference>
<organism evidence="2 3">
    <name type="scientific">Dreissena polymorpha</name>
    <name type="common">Zebra mussel</name>
    <name type="synonym">Mytilus polymorpha</name>
    <dbReference type="NCBI Taxonomy" id="45954"/>
    <lineage>
        <taxon>Eukaryota</taxon>
        <taxon>Metazoa</taxon>
        <taxon>Spiralia</taxon>
        <taxon>Lophotrochozoa</taxon>
        <taxon>Mollusca</taxon>
        <taxon>Bivalvia</taxon>
        <taxon>Autobranchia</taxon>
        <taxon>Heteroconchia</taxon>
        <taxon>Euheterodonta</taxon>
        <taxon>Imparidentia</taxon>
        <taxon>Neoheterodontei</taxon>
        <taxon>Myida</taxon>
        <taxon>Dreissenoidea</taxon>
        <taxon>Dreissenidae</taxon>
        <taxon>Dreissena</taxon>
    </lineage>
</organism>
<keyword evidence="1" id="KW-0472">Membrane</keyword>
<dbReference type="AlphaFoldDB" id="A0A9D3YVG4"/>
<evidence type="ECO:0000313" key="2">
    <source>
        <dbReference type="EMBL" id="KAH3708113.1"/>
    </source>
</evidence>
<feature type="transmembrane region" description="Helical" evidence="1">
    <location>
        <begin position="20"/>
        <end position="39"/>
    </location>
</feature>
<reference evidence="2" key="1">
    <citation type="journal article" date="2019" name="bioRxiv">
        <title>The Genome of the Zebra Mussel, Dreissena polymorpha: A Resource for Invasive Species Research.</title>
        <authorList>
            <person name="McCartney M.A."/>
            <person name="Auch B."/>
            <person name="Kono T."/>
            <person name="Mallez S."/>
            <person name="Zhang Y."/>
            <person name="Obille A."/>
            <person name="Becker A."/>
            <person name="Abrahante J.E."/>
            <person name="Garbe J."/>
            <person name="Badalamenti J.P."/>
            <person name="Herman A."/>
            <person name="Mangelson H."/>
            <person name="Liachko I."/>
            <person name="Sullivan S."/>
            <person name="Sone E.D."/>
            <person name="Koren S."/>
            <person name="Silverstein K.A.T."/>
            <person name="Beckman K.B."/>
            <person name="Gohl D.M."/>
        </authorList>
    </citation>
    <scope>NUCLEOTIDE SEQUENCE</scope>
    <source>
        <strain evidence="2">Duluth1</strain>
        <tissue evidence="2">Whole animal</tissue>
    </source>
</reference>
<evidence type="ECO:0000256" key="1">
    <source>
        <dbReference type="SAM" id="Phobius"/>
    </source>
</evidence>
<accession>A0A9D3YVG4</accession>
<keyword evidence="3" id="KW-1185">Reference proteome</keyword>
<gene>
    <name evidence="2" type="ORF">DPMN_067552</name>
</gene>
<evidence type="ECO:0000313" key="3">
    <source>
        <dbReference type="Proteomes" id="UP000828390"/>
    </source>
</evidence>
<dbReference type="Proteomes" id="UP000828390">
    <property type="component" value="Unassembled WGS sequence"/>
</dbReference>